<reference evidence="3 4" key="1">
    <citation type="submission" date="2019-03" db="EMBL/GenBank/DDBJ databases">
        <title>Deep-cultivation of Planctomycetes and their phenomic and genomic characterization uncovers novel biology.</title>
        <authorList>
            <person name="Wiegand S."/>
            <person name="Jogler M."/>
            <person name="Boedeker C."/>
            <person name="Pinto D."/>
            <person name="Vollmers J."/>
            <person name="Rivas-Marin E."/>
            <person name="Kohn T."/>
            <person name="Peeters S.H."/>
            <person name="Heuer A."/>
            <person name="Rast P."/>
            <person name="Oberbeckmann S."/>
            <person name="Bunk B."/>
            <person name="Jeske O."/>
            <person name="Meyerdierks A."/>
            <person name="Storesund J.E."/>
            <person name="Kallscheuer N."/>
            <person name="Luecker S."/>
            <person name="Lage O.M."/>
            <person name="Pohl T."/>
            <person name="Merkel B.J."/>
            <person name="Hornburger P."/>
            <person name="Mueller R.-W."/>
            <person name="Bruemmer F."/>
            <person name="Labrenz M."/>
            <person name="Spormann A.M."/>
            <person name="Op den Camp H."/>
            <person name="Overmann J."/>
            <person name="Amann R."/>
            <person name="Jetten M.S.M."/>
            <person name="Mascher T."/>
            <person name="Medema M.H."/>
            <person name="Devos D.P."/>
            <person name="Kaster A.-K."/>
            <person name="Ovreas L."/>
            <person name="Rohde M."/>
            <person name="Galperin M.Y."/>
            <person name="Jogler C."/>
        </authorList>
    </citation>
    <scope>NUCLEOTIDE SEQUENCE [LARGE SCALE GENOMIC DNA]</scope>
    <source>
        <strain evidence="3 4">Enr13</strain>
    </source>
</reference>
<dbReference type="KEGG" id="snep:Enr13x_10240"/>
<dbReference type="InterPro" id="IPR036388">
    <property type="entry name" value="WH-like_DNA-bd_sf"/>
</dbReference>
<feature type="domain" description="Methylated-DNA-[protein]-cysteine S-methyltransferase DNA binding" evidence="2">
    <location>
        <begin position="4"/>
        <end position="80"/>
    </location>
</feature>
<dbReference type="AlphaFoldDB" id="A0A518HK09"/>
<sequence>MLTEFQLKMENAVLRLRPGEVVSFGDIAAAAGRPRASRAAGRLLAQSLDTLPWWRVVYSDGHLPPCNPSVQAERLAEEGVQLNGSRVVASPLGRFKKSQGS</sequence>
<dbReference type="CDD" id="cd06445">
    <property type="entry name" value="ATase"/>
    <property type="match status" value="1"/>
</dbReference>
<dbReference type="InterPro" id="IPR014048">
    <property type="entry name" value="MethylDNA_cys_MeTrfase_DNA-bd"/>
</dbReference>
<evidence type="ECO:0000256" key="1">
    <source>
        <dbReference type="ARBA" id="ARBA00022763"/>
    </source>
</evidence>
<dbReference type="RefSeq" id="WP_145392107.1">
    <property type="nucleotide sequence ID" value="NZ_CP037423.1"/>
</dbReference>
<keyword evidence="3" id="KW-0489">Methyltransferase</keyword>
<proteinExistence type="predicted"/>
<evidence type="ECO:0000313" key="3">
    <source>
        <dbReference type="EMBL" id="QDV41186.1"/>
    </source>
</evidence>
<accession>A0A518HK09</accession>
<organism evidence="3 4">
    <name type="scientific">Stieleria neptunia</name>
    <dbReference type="NCBI Taxonomy" id="2527979"/>
    <lineage>
        <taxon>Bacteria</taxon>
        <taxon>Pseudomonadati</taxon>
        <taxon>Planctomycetota</taxon>
        <taxon>Planctomycetia</taxon>
        <taxon>Pirellulales</taxon>
        <taxon>Pirellulaceae</taxon>
        <taxon>Stieleria</taxon>
    </lineage>
</organism>
<dbReference type="Proteomes" id="UP000319004">
    <property type="component" value="Chromosome"/>
</dbReference>
<evidence type="ECO:0000313" key="4">
    <source>
        <dbReference type="Proteomes" id="UP000319004"/>
    </source>
</evidence>
<keyword evidence="3" id="KW-0808">Transferase</keyword>
<gene>
    <name evidence="3" type="ORF">Enr13x_10240</name>
</gene>
<keyword evidence="1" id="KW-0227">DNA damage</keyword>
<dbReference type="SUPFAM" id="SSF46767">
    <property type="entry name" value="Methylated DNA-protein cysteine methyltransferase, C-terminal domain"/>
    <property type="match status" value="1"/>
</dbReference>
<dbReference type="InterPro" id="IPR052520">
    <property type="entry name" value="ATL_DNA_repair"/>
</dbReference>
<dbReference type="InterPro" id="IPR036217">
    <property type="entry name" value="MethylDNA_cys_MeTrfase_DNAb"/>
</dbReference>
<dbReference type="PANTHER" id="PTHR42942">
    <property type="entry name" value="6-O-METHYLGUANINE DNA METHYLTRANSFERASE"/>
    <property type="match status" value="1"/>
</dbReference>
<dbReference type="GO" id="GO:0032259">
    <property type="term" value="P:methylation"/>
    <property type="evidence" value="ECO:0007669"/>
    <property type="project" value="UniProtKB-KW"/>
</dbReference>
<dbReference type="OrthoDB" id="9789813at2"/>
<dbReference type="GO" id="GO:0008168">
    <property type="term" value="F:methyltransferase activity"/>
    <property type="evidence" value="ECO:0007669"/>
    <property type="project" value="UniProtKB-KW"/>
</dbReference>
<dbReference type="Gene3D" id="1.10.10.10">
    <property type="entry name" value="Winged helix-like DNA-binding domain superfamily/Winged helix DNA-binding domain"/>
    <property type="match status" value="1"/>
</dbReference>
<keyword evidence="4" id="KW-1185">Reference proteome</keyword>
<dbReference type="EMBL" id="CP037423">
    <property type="protein sequence ID" value="QDV41186.1"/>
    <property type="molecule type" value="Genomic_DNA"/>
</dbReference>
<dbReference type="PANTHER" id="PTHR42942:SF1">
    <property type="entry name" value="ALKYLTRANSFERASE-LIKE PROTEIN 1"/>
    <property type="match status" value="1"/>
</dbReference>
<dbReference type="GO" id="GO:0006281">
    <property type="term" value="P:DNA repair"/>
    <property type="evidence" value="ECO:0007669"/>
    <property type="project" value="InterPro"/>
</dbReference>
<name>A0A518HK09_9BACT</name>
<evidence type="ECO:0000259" key="2">
    <source>
        <dbReference type="Pfam" id="PF01035"/>
    </source>
</evidence>
<protein>
    <submittedName>
        <fullName evidence="3">6-O-methylguanine DNA methyltransferase, DNA binding domain</fullName>
    </submittedName>
</protein>
<dbReference type="Pfam" id="PF01035">
    <property type="entry name" value="DNA_binding_1"/>
    <property type="match status" value="1"/>
</dbReference>